<evidence type="ECO:0000313" key="2">
    <source>
        <dbReference type="Proteomes" id="UP000654279"/>
    </source>
</evidence>
<dbReference type="AlphaFoldDB" id="A0A926D0W8"/>
<organism evidence="1 2">
    <name type="scientific">Luoshenia tenuis</name>
    <dbReference type="NCBI Taxonomy" id="2763654"/>
    <lineage>
        <taxon>Bacteria</taxon>
        <taxon>Bacillati</taxon>
        <taxon>Bacillota</taxon>
        <taxon>Clostridia</taxon>
        <taxon>Christensenellales</taxon>
        <taxon>Christensenellaceae</taxon>
        <taxon>Luoshenia</taxon>
    </lineage>
</organism>
<reference evidence="1" key="1">
    <citation type="submission" date="2020-08" db="EMBL/GenBank/DDBJ databases">
        <title>Genome public.</title>
        <authorList>
            <person name="Liu C."/>
            <person name="Sun Q."/>
        </authorList>
    </citation>
    <scope>NUCLEOTIDE SEQUENCE</scope>
    <source>
        <strain evidence="1">NSJ-44</strain>
    </source>
</reference>
<evidence type="ECO:0000313" key="1">
    <source>
        <dbReference type="EMBL" id="MBC8529198.1"/>
    </source>
</evidence>
<comment type="caution">
    <text evidence="1">The sequence shown here is derived from an EMBL/GenBank/DDBJ whole genome shotgun (WGS) entry which is preliminary data.</text>
</comment>
<keyword evidence="2" id="KW-1185">Reference proteome</keyword>
<protein>
    <submittedName>
        <fullName evidence="1">Uncharacterized protein</fullName>
    </submittedName>
</protein>
<dbReference type="EMBL" id="JACRSO010000002">
    <property type="protein sequence ID" value="MBC8529198.1"/>
    <property type="molecule type" value="Genomic_DNA"/>
</dbReference>
<gene>
    <name evidence="1" type="ORF">H8699_07130</name>
</gene>
<sequence length="147" mass="16195">MFSDSHRQVLVFVTDQFCCEALIHRGHQLALKNHTSLAVVSIQPKSRPAKGNAQALRYLRQVSQGYRTDMAICYHDDPIACACAYVDRADPLVIVTGAPRGSRFTQALAARYPAVPLIAVQAPPLSRAFAQRPFAHQRLGQVVRALS</sequence>
<proteinExistence type="predicted"/>
<accession>A0A926D0W8</accession>
<dbReference type="Proteomes" id="UP000654279">
    <property type="component" value="Unassembled WGS sequence"/>
</dbReference>
<name>A0A926D0W8_9FIRM</name>
<dbReference type="RefSeq" id="WP_138296264.1">
    <property type="nucleotide sequence ID" value="NZ_JACRSO010000002.1"/>
</dbReference>